<dbReference type="InterPro" id="IPR047113">
    <property type="entry name" value="PA2G4/ARX1"/>
</dbReference>
<dbReference type="RefSeq" id="XP_004255089.1">
    <property type="nucleotide sequence ID" value="XM_004255041.1"/>
</dbReference>
<dbReference type="EC" id="3.4.11.18" evidence="4"/>
<dbReference type="PANTHER" id="PTHR10804">
    <property type="entry name" value="PROTEASE FAMILY M24 METHIONYL AMINOPEPTIDASE, AMINOPEPTIDASE P"/>
    <property type="match status" value="1"/>
</dbReference>
<dbReference type="Gene3D" id="1.10.10.10">
    <property type="entry name" value="Winged helix-like DNA-binding domain superfamily/Winged helix DNA-binding domain"/>
    <property type="match status" value="1"/>
</dbReference>
<dbReference type="AlphaFoldDB" id="A0A0A1U8K7"/>
<feature type="compositionally biased region" description="Basic and acidic residues" evidence="2">
    <location>
        <begin position="14"/>
        <end position="40"/>
    </location>
</feature>
<keyword evidence="4" id="KW-0378">Hydrolase</keyword>
<accession>A0A0A1U8K7</accession>
<dbReference type="SUPFAM" id="SSF55920">
    <property type="entry name" value="Creatinase/aminopeptidase"/>
    <property type="match status" value="1"/>
</dbReference>
<evidence type="ECO:0000313" key="4">
    <source>
        <dbReference type="EMBL" id="ELP88318.1"/>
    </source>
</evidence>
<sequence>MSTIHKPKKSAVSIEKRVAQHEKKERAKEDADIKKEAEDKAQEEEESLESVTDPRVMAHYNDAAKIANAALKLAETLCVEGAVIHDICTKVNAYITEECGKVFKGKYNYEKGIAFPCCISLNNCCGYYSPLADDKTAIKKGDLVKIQLGAHISGFVAEVANTIVIGEAATGDKQKLIEAGYLALKEAVTKLEIGVNTADISAAIDAVCKKYDVKPFENIISRNMERYVIDGQKFILNVLPKSPSDHLTIEANEVWNLEIQLTSGAAKPIERDTRTTVFKRNVEESYLLKMKASQTTFREINDKYPTFPFAISMLENEAKAKLGLVEMTKHSLVDAYNVVYEKTGNVSQFKATVIITEKGKVLLTPLDEPATLKK</sequence>
<dbReference type="InterPro" id="IPR036005">
    <property type="entry name" value="Creatinase/aminopeptidase-like"/>
</dbReference>
<name>A0A0A1U8K7_ENTIV</name>
<protein>
    <submittedName>
        <fullName evidence="4">Proliferation-associated protein 2G4, putative</fullName>
        <ecNumber evidence="4">3.4.11.18</ecNumber>
    </submittedName>
</protein>
<dbReference type="KEGG" id="eiv:EIN_227310"/>
<feature type="domain" description="Peptidase M24" evidence="3">
    <location>
        <begin position="60"/>
        <end position="262"/>
    </location>
</feature>
<dbReference type="PANTHER" id="PTHR10804:SF11">
    <property type="entry name" value="PROLIFERATION-ASSOCIATED PROTEIN 2G4"/>
    <property type="match status" value="1"/>
</dbReference>
<dbReference type="EMBL" id="KB206756">
    <property type="protein sequence ID" value="ELP88318.1"/>
    <property type="molecule type" value="Genomic_DNA"/>
</dbReference>
<dbReference type="OMA" id="SRMFYSE"/>
<comment type="similarity">
    <text evidence="1">Belongs to the peptidase M24 family.</text>
</comment>
<dbReference type="VEuPathDB" id="AmoebaDB:EIN_227310"/>
<gene>
    <name evidence="4" type="ORF">EIN_227310</name>
</gene>
<evidence type="ECO:0000259" key="3">
    <source>
        <dbReference type="Pfam" id="PF00557"/>
    </source>
</evidence>
<feature type="region of interest" description="Disordered" evidence="2">
    <location>
        <begin position="1"/>
        <end position="51"/>
    </location>
</feature>
<dbReference type="SUPFAM" id="SSF46785">
    <property type="entry name" value="Winged helix' DNA-binding domain"/>
    <property type="match status" value="1"/>
</dbReference>
<keyword evidence="4" id="KW-0645">Protease</keyword>
<dbReference type="Proteomes" id="UP000014680">
    <property type="component" value="Unassembled WGS sequence"/>
</dbReference>
<keyword evidence="4" id="KW-0031">Aminopeptidase</keyword>
<dbReference type="GO" id="GO:0004239">
    <property type="term" value="F:initiator methionyl aminopeptidase activity"/>
    <property type="evidence" value="ECO:0007669"/>
    <property type="project" value="UniProtKB-EC"/>
</dbReference>
<dbReference type="FunFam" id="1.10.10.10:FF:000029">
    <property type="entry name" value="Proliferation-associated 2G4, a"/>
    <property type="match status" value="1"/>
</dbReference>
<dbReference type="Gene3D" id="3.90.230.10">
    <property type="entry name" value="Creatinase/methionine aminopeptidase superfamily"/>
    <property type="match status" value="1"/>
</dbReference>
<evidence type="ECO:0000313" key="5">
    <source>
        <dbReference type="Proteomes" id="UP000014680"/>
    </source>
</evidence>
<dbReference type="OrthoDB" id="5876363at2759"/>
<reference evidence="4 5" key="1">
    <citation type="submission" date="2012-10" db="EMBL/GenBank/DDBJ databases">
        <authorList>
            <person name="Zafar N."/>
            <person name="Inman J."/>
            <person name="Hall N."/>
            <person name="Lorenzi H."/>
            <person name="Caler E."/>
        </authorList>
    </citation>
    <scope>NUCLEOTIDE SEQUENCE [LARGE SCALE GENOMIC DNA]</scope>
    <source>
        <strain evidence="4 5">IP1</strain>
    </source>
</reference>
<evidence type="ECO:0000256" key="2">
    <source>
        <dbReference type="SAM" id="MobiDB-lite"/>
    </source>
</evidence>
<keyword evidence="5" id="KW-1185">Reference proteome</keyword>
<evidence type="ECO:0000256" key="1">
    <source>
        <dbReference type="ARBA" id="ARBA00007319"/>
    </source>
</evidence>
<dbReference type="InterPro" id="IPR000994">
    <property type="entry name" value="Pept_M24"/>
</dbReference>
<dbReference type="Pfam" id="PF00557">
    <property type="entry name" value="Peptidase_M24"/>
    <property type="match status" value="1"/>
</dbReference>
<dbReference type="GeneID" id="14887297"/>
<dbReference type="InterPro" id="IPR036388">
    <property type="entry name" value="WH-like_DNA-bd_sf"/>
</dbReference>
<organism evidence="4 5">
    <name type="scientific">Entamoeba invadens IP1</name>
    <dbReference type="NCBI Taxonomy" id="370355"/>
    <lineage>
        <taxon>Eukaryota</taxon>
        <taxon>Amoebozoa</taxon>
        <taxon>Evosea</taxon>
        <taxon>Archamoebae</taxon>
        <taxon>Mastigamoebida</taxon>
        <taxon>Entamoebidae</taxon>
        <taxon>Entamoeba</taxon>
    </lineage>
</organism>
<dbReference type="InterPro" id="IPR036390">
    <property type="entry name" value="WH_DNA-bd_sf"/>
</dbReference>
<proteinExistence type="inferred from homology"/>